<gene>
    <name evidence="1" type="ORF">EV182_008639</name>
</gene>
<sequence>MQANLKRKWEERGRGVALEHQMPSMLGPAAPGGLPVLGLHETPHMPVAGEGAERARLLDRPFEEPGPAVSQLPSGEAAKPGWLRDQGKRNTCCASIAKALASETANKCARDAVQIFGG</sequence>
<comment type="caution">
    <text evidence="1">The sequence shown here is derived from an EMBL/GenBank/DDBJ whole genome shotgun (WGS) entry which is preliminary data.</text>
</comment>
<keyword evidence="2" id="KW-1185">Reference proteome</keyword>
<feature type="non-terminal residue" evidence="1">
    <location>
        <position position="118"/>
    </location>
</feature>
<protein>
    <submittedName>
        <fullName evidence="1">Uncharacterized protein</fullName>
    </submittedName>
</protein>
<dbReference type="EMBL" id="JAMZIH010009722">
    <property type="protein sequence ID" value="KAJ1669702.1"/>
    <property type="molecule type" value="Genomic_DNA"/>
</dbReference>
<reference evidence="1" key="1">
    <citation type="submission" date="2022-06" db="EMBL/GenBank/DDBJ databases">
        <title>Phylogenomic reconstructions and comparative analyses of Kickxellomycotina fungi.</title>
        <authorList>
            <person name="Reynolds N.K."/>
            <person name="Stajich J.E."/>
            <person name="Barry K."/>
            <person name="Grigoriev I.V."/>
            <person name="Crous P."/>
            <person name="Smith M.E."/>
        </authorList>
    </citation>
    <scope>NUCLEOTIDE SEQUENCE</scope>
    <source>
        <strain evidence="1">RSA 2271</strain>
    </source>
</reference>
<evidence type="ECO:0000313" key="2">
    <source>
        <dbReference type="Proteomes" id="UP001145114"/>
    </source>
</evidence>
<dbReference type="Proteomes" id="UP001145114">
    <property type="component" value="Unassembled WGS sequence"/>
</dbReference>
<accession>A0ACC1H6A0</accession>
<proteinExistence type="predicted"/>
<evidence type="ECO:0000313" key="1">
    <source>
        <dbReference type="EMBL" id="KAJ1669702.1"/>
    </source>
</evidence>
<organism evidence="1 2">
    <name type="scientific">Spiromyces aspiralis</name>
    <dbReference type="NCBI Taxonomy" id="68401"/>
    <lineage>
        <taxon>Eukaryota</taxon>
        <taxon>Fungi</taxon>
        <taxon>Fungi incertae sedis</taxon>
        <taxon>Zoopagomycota</taxon>
        <taxon>Kickxellomycotina</taxon>
        <taxon>Kickxellomycetes</taxon>
        <taxon>Kickxellales</taxon>
        <taxon>Kickxellaceae</taxon>
        <taxon>Spiromyces</taxon>
    </lineage>
</organism>
<name>A0ACC1H6A0_9FUNG</name>